<keyword evidence="8" id="KW-1185">Reference proteome</keyword>
<feature type="binding site" evidence="6">
    <location>
        <position position="173"/>
    </location>
    <ligand>
        <name>S-adenosyl-L-methionine</name>
        <dbReference type="ChEBI" id="CHEBI:59789"/>
    </ligand>
</feature>
<dbReference type="InterPro" id="IPR029063">
    <property type="entry name" value="SAM-dependent_MTases_sf"/>
</dbReference>
<dbReference type="InterPro" id="IPR050078">
    <property type="entry name" value="Ribosomal_L11_MeTrfase_PrmA"/>
</dbReference>
<dbReference type="PANTHER" id="PTHR43648">
    <property type="entry name" value="ELECTRON TRANSFER FLAVOPROTEIN BETA SUBUNIT LYSINE METHYLTRANSFERASE"/>
    <property type="match status" value="1"/>
</dbReference>
<dbReference type="GO" id="GO:0005737">
    <property type="term" value="C:cytoplasm"/>
    <property type="evidence" value="ECO:0007669"/>
    <property type="project" value="UniProtKB-SubCell"/>
</dbReference>
<dbReference type="CDD" id="cd02440">
    <property type="entry name" value="AdoMet_MTases"/>
    <property type="match status" value="1"/>
</dbReference>
<comment type="similarity">
    <text evidence="1 6">Belongs to the methyltransferase superfamily. PrmA family.</text>
</comment>
<dbReference type="HAMAP" id="MF_00735">
    <property type="entry name" value="Methyltr_PrmA"/>
    <property type="match status" value="1"/>
</dbReference>
<feature type="binding site" evidence="6">
    <location>
        <position position="130"/>
    </location>
    <ligand>
        <name>S-adenosyl-L-methionine</name>
        <dbReference type="ChEBI" id="CHEBI:59789"/>
    </ligand>
</feature>
<evidence type="ECO:0000313" key="7">
    <source>
        <dbReference type="EMBL" id="MCW3786917.1"/>
    </source>
</evidence>
<name>A0AAE3SFC0_9BACT</name>
<evidence type="ECO:0000256" key="5">
    <source>
        <dbReference type="ARBA" id="ARBA00022691"/>
    </source>
</evidence>
<keyword evidence="7" id="KW-0687">Ribonucleoprotein</keyword>
<evidence type="ECO:0000256" key="2">
    <source>
        <dbReference type="ARBA" id="ARBA00022490"/>
    </source>
</evidence>
<dbReference type="EMBL" id="JAPDPJ010000021">
    <property type="protein sequence ID" value="MCW3786917.1"/>
    <property type="molecule type" value="Genomic_DNA"/>
</dbReference>
<dbReference type="PIRSF" id="PIRSF000401">
    <property type="entry name" value="RPL11_MTase"/>
    <property type="match status" value="1"/>
</dbReference>
<dbReference type="RefSeq" id="WP_301190482.1">
    <property type="nucleotide sequence ID" value="NZ_JAPDPJ010000021.1"/>
</dbReference>
<comment type="caution">
    <text evidence="7">The sequence shown here is derived from an EMBL/GenBank/DDBJ whole genome shotgun (WGS) entry which is preliminary data.</text>
</comment>
<keyword evidence="7" id="KW-0689">Ribosomal protein</keyword>
<keyword evidence="2 6" id="KW-0963">Cytoplasm</keyword>
<dbReference type="InterPro" id="IPR004498">
    <property type="entry name" value="Ribosomal_PrmA_MeTrfase"/>
</dbReference>
<keyword evidence="4 6" id="KW-0808">Transferase</keyword>
<evidence type="ECO:0000256" key="6">
    <source>
        <dbReference type="HAMAP-Rule" id="MF_00735"/>
    </source>
</evidence>
<feature type="binding site" evidence="6">
    <location>
        <position position="151"/>
    </location>
    <ligand>
        <name>S-adenosyl-L-methionine</name>
        <dbReference type="ChEBI" id="CHEBI:59789"/>
    </ligand>
</feature>
<dbReference type="SUPFAM" id="SSF53335">
    <property type="entry name" value="S-adenosyl-L-methionine-dependent methyltransferases"/>
    <property type="match status" value="1"/>
</dbReference>
<dbReference type="Proteomes" id="UP001209229">
    <property type="component" value="Unassembled WGS sequence"/>
</dbReference>
<comment type="function">
    <text evidence="6">Methylates ribosomal protein L11.</text>
</comment>
<organism evidence="7 8">
    <name type="scientific">Plebeiibacterium sediminum</name>
    <dbReference type="NCBI Taxonomy" id="2992112"/>
    <lineage>
        <taxon>Bacteria</taxon>
        <taxon>Pseudomonadati</taxon>
        <taxon>Bacteroidota</taxon>
        <taxon>Bacteroidia</taxon>
        <taxon>Marinilabiliales</taxon>
        <taxon>Marinilabiliaceae</taxon>
        <taxon>Plebeiibacterium</taxon>
    </lineage>
</organism>
<dbReference type="AlphaFoldDB" id="A0AAE3SFC0"/>
<dbReference type="GO" id="GO:0008276">
    <property type="term" value="F:protein methyltransferase activity"/>
    <property type="evidence" value="ECO:0007669"/>
    <property type="project" value="UniProtKB-UniRule"/>
</dbReference>
<keyword evidence="3 6" id="KW-0489">Methyltransferase</keyword>
<dbReference type="PANTHER" id="PTHR43648:SF1">
    <property type="entry name" value="ELECTRON TRANSFER FLAVOPROTEIN BETA SUBUNIT LYSINE METHYLTRANSFERASE"/>
    <property type="match status" value="1"/>
</dbReference>
<dbReference type="EC" id="2.1.1.-" evidence="6"/>
<comment type="catalytic activity">
    <reaction evidence="6">
        <text>L-lysyl-[protein] + 3 S-adenosyl-L-methionine = N(6),N(6),N(6)-trimethyl-L-lysyl-[protein] + 3 S-adenosyl-L-homocysteine + 3 H(+)</text>
        <dbReference type="Rhea" id="RHEA:54192"/>
        <dbReference type="Rhea" id="RHEA-COMP:9752"/>
        <dbReference type="Rhea" id="RHEA-COMP:13826"/>
        <dbReference type="ChEBI" id="CHEBI:15378"/>
        <dbReference type="ChEBI" id="CHEBI:29969"/>
        <dbReference type="ChEBI" id="CHEBI:57856"/>
        <dbReference type="ChEBI" id="CHEBI:59789"/>
        <dbReference type="ChEBI" id="CHEBI:61961"/>
    </reaction>
</comment>
<sequence>MQYTKVSFTISPINDFIRDILTAELAEFEYDSFEETQEGINAYIPTASFSTDDINSLQILQNKDYTISYTHEEMPDQNWNETWEKHFFNPIIIDDRCIVRSPFHQEIPKTDYDILIEPKMAFGTGHHETTGLMIKHILDADFSGKTVLDMGCGTGILGILCAMKDASKVIGIDIEDWAYNNANENIKLNNINQMEVFCGDASLLGNETYDVILANINRNILLADIEKYVSVLNNNGSLYLSGFYSSDIDVIDAKCTQFNLKKISVKEDNNWVAIAYTHSK</sequence>
<evidence type="ECO:0000256" key="1">
    <source>
        <dbReference type="ARBA" id="ARBA00009741"/>
    </source>
</evidence>
<dbReference type="Pfam" id="PF06325">
    <property type="entry name" value="PrmA"/>
    <property type="match status" value="1"/>
</dbReference>
<gene>
    <name evidence="6 7" type="primary">prmA</name>
    <name evidence="7" type="ORF">OM075_10590</name>
</gene>
<accession>A0AAE3SFC0</accession>
<comment type="subcellular location">
    <subcellularLocation>
        <location evidence="6">Cytoplasm</location>
    </subcellularLocation>
</comment>
<evidence type="ECO:0000313" key="8">
    <source>
        <dbReference type="Proteomes" id="UP001209229"/>
    </source>
</evidence>
<dbReference type="Gene3D" id="3.40.50.150">
    <property type="entry name" value="Vaccinia Virus protein VP39"/>
    <property type="match status" value="1"/>
</dbReference>
<dbReference type="NCBIfam" id="NF001785">
    <property type="entry name" value="PRK00517.2-2"/>
    <property type="match status" value="1"/>
</dbReference>
<dbReference type="GO" id="GO:0032259">
    <property type="term" value="P:methylation"/>
    <property type="evidence" value="ECO:0007669"/>
    <property type="project" value="UniProtKB-KW"/>
</dbReference>
<protein>
    <recommendedName>
        <fullName evidence="6">Ribosomal protein L11 methyltransferase</fullName>
        <shortName evidence="6">L11 Mtase</shortName>
        <ecNumber evidence="6">2.1.1.-</ecNumber>
    </recommendedName>
</protein>
<feature type="binding site" evidence="6">
    <location>
        <position position="215"/>
    </location>
    <ligand>
        <name>S-adenosyl-L-methionine</name>
        <dbReference type="ChEBI" id="CHEBI:59789"/>
    </ligand>
</feature>
<proteinExistence type="inferred from homology"/>
<reference evidence="7" key="1">
    <citation type="submission" date="2022-10" db="EMBL/GenBank/DDBJ databases">
        <authorList>
            <person name="Yu W.X."/>
        </authorList>
    </citation>
    <scope>NUCLEOTIDE SEQUENCE</scope>
    <source>
        <strain evidence="7">AAT</strain>
    </source>
</reference>
<keyword evidence="5 6" id="KW-0949">S-adenosyl-L-methionine</keyword>
<dbReference type="GO" id="GO:0005840">
    <property type="term" value="C:ribosome"/>
    <property type="evidence" value="ECO:0007669"/>
    <property type="project" value="UniProtKB-KW"/>
</dbReference>
<evidence type="ECO:0000256" key="3">
    <source>
        <dbReference type="ARBA" id="ARBA00022603"/>
    </source>
</evidence>
<evidence type="ECO:0000256" key="4">
    <source>
        <dbReference type="ARBA" id="ARBA00022679"/>
    </source>
</evidence>